<proteinExistence type="predicted"/>
<keyword evidence="1" id="KW-0256">Endoplasmic reticulum</keyword>
<sequence>MSTNEVVVARNSKVMLNNKNYTLWLIPMEAKLYKIKALTIVTGAIACPDPEKDKENSCLYVKINKEAYAEIVQHLSPEVLAYVSSLLPTADKFDGFWQLLKAKFTGNDLTSKTTALKKFLTVEYESFATFLPQI</sequence>
<evidence type="ECO:0000313" key="2">
    <source>
        <dbReference type="EMBL" id="KNZ57462.1"/>
    </source>
</evidence>
<evidence type="ECO:0008006" key="4">
    <source>
        <dbReference type="Google" id="ProtNLM"/>
    </source>
</evidence>
<comment type="caution">
    <text evidence="2">The sequence shown here is derived from an EMBL/GenBank/DDBJ whole genome shotgun (WGS) entry which is preliminary data.</text>
</comment>
<protein>
    <recommendedName>
        <fullName evidence="4">Retrotransposon Copia-like N-terminal domain-containing protein</fullName>
    </recommendedName>
</protein>
<name>A0A0L6VAA0_9BASI</name>
<dbReference type="GO" id="GO:0007005">
    <property type="term" value="P:mitochondrion organization"/>
    <property type="evidence" value="ECO:0007669"/>
    <property type="project" value="InterPro"/>
</dbReference>
<gene>
    <name evidence="2" type="ORF">VP01_2152g11</name>
</gene>
<accession>A0A0L6VAA0</accession>
<dbReference type="OrthoDB" id="413361at2759"/>
<evidence type="ECO:0000313" key="3">
    <source>
        <dbReference type="Proteomes" id="UP000037035"/>
    </source>
</evidence>
<dbReference type="GO" id="GO:0015914">
    <property type="term" value="P:phospholipid transport"/>
    <property type="evidence" value="ECO:0007669"/>
    <property type="project" value="TreeGrafter"/>
</dbReference>
<dbReference type="EMBL" id="LAVV01007006">
    <property type="protein sequence ID" value="KNZ57462.1"/>
    <property type="molecule type" value="Genomic_DNA"/>
</dbReference>
<keyword evidence="3" id="KW-1185">Reference proteome</keyword>
<dbReference type="PANTHER" id="PTHR28204:SF1">
    <property type="entry name" value="MITOCHONDRIAL DISTRIBUTION AND MORPHOLOGY PROTEIN 12"/>
    <property type="match status" value="1"/>
</dbReference>
<reference evidence="2 3" key="1">
    <citation type="submission" date="2015-08" db="EMBL/GenBank/DDBJ databases">
        <title>Next Generation Sequencing and Analysis of the Genome of Puccinia sorghi L Schw, the Causal Agent of Maize Common Rust.</title>
        <authorList>
            <person name="Rochi L."/>
            <person name="Burguener G."/>
            <person name="Darino M."/>
            <person name="Turjanski A."/>
            <person name="Kreff E."/>
            <person name="Dieguez M.J."/>
            <person name="Sacco F."/>
        </authorList>
    </citation>
    <scope>NUCLEOTIDE SEQUENCE [LARGE SCALE GENOMIC DNA]</scope>
    <source>
        <strain evidence="2 3">RO10H11247</strain>
    </source>
</reference>
<dbReference type="AlphaFoldDB" id="A0A0L6VAA0"/>
<dbReference type="InterPro" id="IPR027532">
    <property type="entry name" value="Mdm12"/>
</dbReference>
<dbReference type="PANTHER" id="PTHR28204">
    <property type="entry name" value="MITOCHONDRIAL DISTRIBUTION AND MORPHOLOGY PROTEIN 12"/>
    <property type="match status" value="1"/>
</dbReference>
<dbReference type="VEuPathDB" id="FungiDB:VP01_2152g11"/>
<dbReference type="GO" id="GO:0032865">
    <property type="term" value="C:ERMES complex"/>
    <property type="evidence" value="ECO:0007669"/>
    <property type="project" value="InterPro"/>
</dbReference>
<dbReference type="GO" id="GO:1990456">
    <property type="term" value="P:mitochondrion-endoplasmic reticulum membrane tethering"/>
    <property type="evidence" value="ECO:0007669"/>
    <property type="project" value="TreeGrafter"/>
</dbReference>
<organism evidence="2 3">
    <name type="scientific">Puccinia sorghi</name>
    <dbReference type="NCBI Taxonomy" id="27349"/>
    <lineage>
        <taxon>Eukaryota</taxon>
        <taxon>Fungi</taxon>
        <taxon>Dikarya</taxon>
        <taxon>Basidiomycota</taxon>
        <taxon>Pucciniomycotina</taxon>
        <taxon>Pucciniomycetes</taxon>
        <taxon>Pucciniales</taxon>
        <taxon>Pucciniaceae</taxon>
        <taxon>Puccinia</taxon>
    </lineage>
</organism>
<dbReference type="Proteomes" id="UP000037035">
    <property type="component" value="Unassembled WGS sequence"/>
</dbReference>
<evidence type="ECO:0000256" key="1">
    <source>
        <dbReference type="ARBA" id="ARBA00022824"/>
    </source>
</evidence>